<dbReference type="PROSITE" id="PS00232">
    <property type="entry name" value="CADHERIN_1"/>
    <property type="match status" value="1"/>
</dbReference>
<dbReference type="PROSITE" id="PS50268">
    <property type="entry name" value="CADHERIN_2"/>
    <property type="match status" value="2"/>
</dbReference>
<dbReference type="InterPro" id="IPR020894">
    <property type="entry name" value="Cadherin_CS"/>
</dbReference>
<feature type="domain" description="Cadherin" evidence="6">
    <location>
        <begin position="8"/>
        <end position="79"/>
    </location>
</feature>
<proteinExistence type="predicted"/>
<sequence>MSSKLRNYKFTIANPADVKDMFAISQDGTLYTHKGLDRETRDAYMLTIIAENTRTGARGGGLFQAMISVEDENDNAPQFEYTRYEGRVKEHAVAGTEVALDNHILAKDIDTGSNALFTISLIGEGSQFFTVDQKTGRLYLSQHAVLDREKKDIYNLRLVARDKGEIILCTYVCLEYFEIGTNRA</sequence>
<dbReference type="InterPro" id="IPR039808">
    <property type="entry name" value="Cadherin"/>
</dbReference>
<accession>A0A8D8W5F6</accession>
<organism evidence="7">
    <name type="scientific">Cacopsylla melanoneura</name>
    <dbReference type="NCBI Taxonomy" id="428564"/>
    <lineage>
        <taxon>Eukaryota</taxon>
        <taxon>Metazoa</taxon>
        <taxon>Ecdysozoa</taxon>
        <taxon>Arthropoda</taxon>
        <taxon>Hexapoda</taxon>
        <taxon>Insecta</taxon>
        <taxon>Pterygota</taxon>
        <taxon>Neoptera</taxon>
        <taxon>Paraneoptera</taxon>
        <taxon>Hemiptera</taxon>
        <taxon>Sternorrhyncha</taxon>
        <taxon>Psylloidea</taxon>
        <taxon>Psyllidae</taxon>
        <taxon>Psyllinae</taxon>
        <taxon>Cacopsylla</taxon>
    </lineage>
</organism>
<name>A0A8D8W5F6_9HEMI</name>
<evidence type="ECO:0000259" key="6">
    <source>
        <dbReference type="PROSITE" id="PS50268"/>
    </source>
</evidence>
<feature type="domain" description="Cadherin" evidence="6">
    <location>
        <begin position="80"/>
        <end position="164"/>
    </location>
</feature>
<dbReference type="CDD" id="cd11304">
    <property type="entry name" value="Cadherin_repeat"/>
    <property type="match status" value="2"/>
</dbReference>
<reference evidence="7" key="1">
    <citation type="submission" date="2021-05" db="EMBL/GenBank/DDBJ databases">
        <authorList>
            <person name="Alioto T."/>
            <person name="Alioto T."/>
            <person name="Gomez Garrido J."/>
        </authorList>
    </citation>
    <scope>NUCLEOTIDE SEQUENCE</scope>
</reference>
<dbReference type="GO" id="GO:0005509">
    <property type="term" value="F:calcium ion binding"/>
    <property type="evidence" value="ECO:0007669"/>
    <property type="project" value="UniProtKB-UniRule"/>
</dbReference>
<dbReference type="GO" id="GO:0007156">
    <property type="term" value="P:homophilic cell adhesion via plasma membrane adhesion molecules"/>
    <property type="evidence" value="ECO:0007669"/>
    <property type="project" value="InterPro"/>
</dbReference>
<evidence type="ECO:0000256" key="5">
    <source>
        <dbReference type="PROSITE-ProRule" id="PRU00043"/>
    </source>
</evidence>
<protein>
    <submittedName>
        <fullName evidence="7">Cadherin-89D</fullName>
    </submittedName>
</protein>
<dbReference type="Gene3D" id="2.60.40.60">
    <property type="entry name" value="Cadherins"/>
    <property type="match status" value="2"/>
</dbReference>
<evidence type="ECO:0000256" key="4">
    <source>
        <dbReference type="ARBA" id="ARBA00023136"/>
    </source>
</evidence>
<dbReference type="GO" id="GO:0016342">
    <property type="term" value="C:catenin complex"/>
    <property type="evidence" value="ECO:0007669"/>
    <property type="project" value="TreeGrafter"/>
</dbReference>
<dbReference type="PANTHER" id="PTHR24027:SF438">
    <property type="entry name" value="CADHERIN 23"/>
    <property type="match status" value="1"/>
</dbReference>
<dbReference type="GO" id="GO:0016477">
    <property type="term" value="P:cell migration"/>
    <property type="evidence" value="ECO:0007669"/>
    <property type="project" value="TreeGrafter"/>
</dbReference>
<evidence type="ECO:0000256" key="2">
    <source>
        <dbReference type="ARBA" id="ARBA00022737"/>
    </source>
</evidence>
<evidence type="ECO:0000256" key="1">
    <source>
        <dbReference type="ARBA" id="ARBA00004370"/>
    </source>
</evidence>
<dbReference type="InterPro" id="IPR015919">
    <property type="entry name" value="Cadherin-like_sf"/>
</dbReference>
<dbReference type="EMBL" id="HBUF01148481">
    <property type="protein sequence ID" value="CAG6647732.1"/>
    <property type="molecule type" value="Transcribed_RNA"/>
</dbReference>
<evidence type="ECO:0000313" key="7">
    <source>
        <dbReference type="EMBL" id="CAG6647732.1"/>
    </source>
</evidence>
<dbReference type="SUPFAM" id="SSF49313">
    <property type="entry name" value="Cadherin-like"/>
    <property type="match status" value="2"/>
</dbReference>
<keyword evidence="2" id="KW-0677">Repeat</keyword>
<dbReference type="PRINTS" id="PR00205">
    <property type="entry name" value="CADHERIN"/>
</dbReference>
<dbReference type="AlphaFoldDB" id="A0A8D8W5F6"/>
<evidence type="ECO:0000256" key="3">
    <source>
        <dbReference type="ARBA" id="ARBA00022837"/>
    </source>
</evidence>
<dbReference type="GO" id="GO:0045296">
    <property type="term" value="F:cadherin binding"/>
    <property type="evidence" value="ECO:0007669"/>
    <property type="project" value="TreeGrafter"/>
</dbReference>
<dbReference type="GO" id="GO:0008013">
    <property type="term" value="F:beta-catenin binding"/>
    <property type="evidence" value="ECO:0007669"/>
    <property type="project" value="TreeGrafter"/>
</dbReference>
<dbReference type="Pfam" id="PF00028">
    <property type="entry name" value="Cadherin"/>
    <property type="match status" value="1"/>
</dbReference>
<keyword evidence="3 5" id="KW-0106">Calcium</keyword>
<comment type="subcellular location">
    <subcellularLocation>
        <location evidence="1">Membrane</location>
    </subcellularLocation>
</comment>
<keyword evidence="4" id="KW-0472">Membrane</keyword>
<dbReference type="InterPro" id="IPR002126">
    <property type="entry name" value="Cadherin-like_dom"/>
</dbReference>
<dbReference type="PANTHER" id="PTHR24027">
    <property type="entry name" value="CADHERIN-23"/>
    <property type="match status" value="1"/>
</dbReference>
<dbReference type="SMART" id="SM00112">
    <property type="entry name" value="CA"/>
    <property type="match status" value="2"/>
</dbReference>